<accession>A0A2S0UM55</accession>
<dbReference type="OrthoDB" id="7803552at2"/>
<organism evidence="1 2">
    <name type="scientific">Paragemmobacter aquarius</name>
    <dbReference type="NCBI Taxonomy" id="2169400"/>
    <lineage>
        <taxon>Bacteria</taxon>
        <taxon>Pseudomonadati</taxon>
        <taxon>Pseudomonadota</taxon>
        <taxon>Alphaproteobacteria</taxon>
        <taxon>Rhodobacterales</taxon>
        <taxon>Paracoccaceae</taxon>
        <taxon>Paragemmobacter</taxon>
    </lineage>
</organism>
<dbReference type="Proteomes" id="UP000244496">
    <property type="component" value="Chromosome"/>
</dbReference>
<sequence length="462" mass="49873">MSGAAQFGGVGYDPATRGTFFGKLRARWPYYAGRALRVVQGELEGGALVNTRTRNFILTEMTGSEDGRTWTFEAKDILALADDEKAVCPKPSRGALAAGITDVATTLTLTPAGEGAASYPASGRAVIGSELVSYTRSGDVLTLTGRGLSGTKAAAHSAGDAVQQTFSPVAMRIDDALEILLRDYAGVPTAYIPKAKWVAEITRWMPQVLLTTDVCSPTGVAKLIAELSILGIAVWWDDVAQEIGLRATRPVDGESVKLLSDAANIKAITFEDREKDRITEVMFFSVQLDPTKAANSTDNYARVTLTPDLEAKGVNAFNDTKIRKVYCRWLNQGADAVITVISKRVLNRFAKQPIRARVHLDQKDGAISLVDVLEVQTGAFQDATGASGNRRMQAIGIADLVPGHEIEVTAQDFDFNSKYGYATENTRPAYTLSTPAQKLRGMYACDNTTLKMSNGDEPYRAI</sequence>
<evidence type="ECO:0000313" key="1">
    <source>
        <dbReference type="EMBL" id="AWB48883.1"/>
    </source>
</evidence>
<dbReference type="AlphaFoldDB" id="A0A2S0UM55"/>
<reference evidence="1 2" key="1">
    <citation type="submission" date="2018-04" db="EMBL/GenBank/DDBJ databases">
        <title>Genome sequencing of Gemmobacter.</title>
        <authorList>
            <person name="Yi H."/>
            <person name="Baek M.-G."/>
        </authorList>
    </citation>
    <scope>NUCLEOTIDE SEQUENCE [LARGE SCALE GENOMIC DNA]</scope>
    <source>
        <strain evidence="1 2">HYN0069</strain>
    </source>
</reference>
<protein>
    <recommendedName>
        <fullName evidence="3">Phage tail protein</fullName>
    </recommendedName>
</protein>
<dbReference type="RefSeq" id="WP_108435702.1">
    <property type="nucleotide sequence ID" value="NZ_CP028918.1"/>
</dbReference>
<name>A0A2S0UM55_9RHOB</name>
<dbReference type="KEGG" id="geh:HYN69_10550"/>
<evidence type="ECO:0000313" key="2">
    <source>
        <dbReference type="Proteomes" id="UP000244496"/>
    </source>
</evidence>
<dbReference type="EMBL" id="CP028918">
    <property type="protein sequence ID" value="AWB48883.1"/>
    <property type="molecule type" value="Genomic_DNA"/>
</dbReference>
<evidence type="ECO:0008006" key="3">
    <source>
        <dbReference type="Google" id="ProtNLM"/>
    </source>
</evidence>
<keyword evidence="2" id="KW-1185">Reference proteome</keyword>
<gene>
    <name evidence="1" type="ORF">HYN69_10550</name>
</gene>
<proteinExistence type="predicted"/>